<evidence type="ECO:0000259" key="6">
    <source>
        <dbReference type="PROSITE" id="PS00463"/>
    </source>
</evidence>
<keyword evidence="2" id="KW-0805">Transcription regulation</keyword>
<protein>
    <recommendedName>
        <fullName evidence="6">Zn(2)-C6 fungal-type domain-containing protein</fullName>
    </recommendedName>
</protein>
<dbReference type="STRING" id="78410.A0A0P7B7D3"/>
<dbReference type="InterPro" id="IPR051089">
    <property type="entry name" value="prtT"/>
</dbReference>
<dbReference type="EMBL" id="LKCW01000060">
    <property type="protein sequence ID" value="KPM41743.1"/>
    <property type="molecule type" value="Genomic_DNA"/>
</dbReference>
<dbReference type="InterPro" id="IPR001138">
    <property type="entry name" value="Zn2Cys6_DnaBD"/>
</dbReference>
<dbReference type="OrthoDB" id="5226580at2759"/>
<dbReference type="CDD" id="cd00067">
    <property type="entry name" value="GAL4"/>
    <property type="match status" value="1"/>
</dbReference>
<proteinExistence type="predicted"/>
<dbReference type="GO" id="GO:0000976">
    <property type="term" value="F:transcription cis-regulatory region binding"/>
    <property type="evidence" value="ECO:0007669"/>
    <property type="project" value="TreeGrafter"/>
</dbReference>
<keyword evidence="8" id="KW-1185">Reference proteome</keyword>
<evidence type="ECO:0000256" key="1">
    <source>
        <dbReference type="ARBA" id="ARBA00004123"/>
    </source>
</evidence>
<reference evidence="7 8" key="1">
    <citation type="submission" date="2015-09" db="EMBL/GenBank/DDBJ databases">
        <title>Draft genome of a European isolate of the apple canker pathogen Neonectria ditissima.</title>
        <authorList>
            <person name="Gomez-Cortecero A."/>
            <person name="Harrison R.J."/>
            <person name="Armitage A.D."/>
        </authorList>
    </citation>
    <scope>NUCLEOTIDE SEQUENCE [LARGE SCALE GENOMIC DNA]</scope>
    <source>
        <strain evidence="7 8">R09/05</strain>
    </source>
</reference>
<comment type="caution">
    <text evidence="7">The sequence shown here is derived from an EMBL/GenBank/DDBJ whole genome shotgun (WGS) entry which is preliminary data.</text>
</comment>
<keyword evidence="4" id="KW-0804">Transcription</keyword>
<comment type="subcellular location">
    <subcellularLocation>
        <location evidence="1">Nucleus</location>
    </subcellularLocation>
</comment>
<keyword evidence="3" id="KW-0238">DNA-binding</keyword>
<feature type="domain" description="Zn(2)-C6 fungal-type" evidence="6">
    <location>
        <begin position="19"/>
        <end position="49"/>
    </location>
</feature>
<evidence type="ECO:0000313" key="8">
    <source>
        <dbReference type="Proteomes" id="UP000050424"/>
    </source>
</evidence>
<evidence type="ECO:0000256" key="4">
    <source>
        <dbReference type="ARBA" id="ARBA00023163"/>
    </source>
</evidence>
<accession>A0A0P7B7D3</accession>
<dbReference type="PANTHER" id="PTHR31845:SF32">
    <property type="entry name" value="MISCELLANEOUS ZN(II)2CYS6 TRANSCRIPTION FACTOR (EUROFUNG)-RELATED"/>
    <property type="match status" value="1"/>
</dbReference>
<evidence type="ECO:0000313" key="7">
    <source>
        <dbReference type="EMBL" id="KPM41743.1"/>
    </source>
</evidence>
<dbReference type="GO" id="GO:0008270">
    <property type="term" value="F:zinc ion binding"/>
    <property type="evidence" value="ECO:0007669"/>
    <property type="project" value="InterPro"/>
</dbReference>
<name>A0A0P7B7D3_9HYPO</name>
<evidence type="ECO:0000256" key="5">
    <source>
        <dbReference type="ARBA" id="ARBA00023242"/>
    </source>
</evidence>
<dbReference type="PROSITE" id="PS00463">
    <property type="entry name" value="ZN2_CY6_FUNGAL_1"/>
    <property type="match status" value="1"/>
</dbReference>
<evidence type="ECO:0000256" key="2">
    <source>
        <dbReference type="ARBA" id="ARBA00023015"/>
    </source>
</evidence>
<gene>
    <name evidence="7" type="ORF">AK830_g4856</name>
</gene>
<keyword evidence="5" id="KW-0539">Nucleus</keyword>
<dbReference type="AlphaFoldDB" id="A0A0P7B7D3"/>
<dbReference type="GO" id="GO:0005634">
    <property type="term" value="C:nucleus"/>
    <property type="evidence" value="ECO:0007669"/>
    <property type="project" value="UniProtKB-SubCell"/>
</dbReference>
<organism evidence="7 8">
    <name type="scientific">Neonectria ditissima</name>
    <dbReference type="NCBI Taxonomy" id="78410"/>
    <lineage>
        <taxon>Eukaryota</taxon>
        <taxon>Fungi</taxon>
        <taxon>Dikarya</taxon>
        <taxon>Ascomycota</taxon>
        <taxon>Pezizomycotina</taxon>
        <taxon>Sordariomycetes</taxon>
        <taxon>Hypocreomycetidae</taxon>
        <taxon>Hypocreales</taxon>
        <taxon>Nectriaceae</taxon>
        <taxon>Neonectria</taxon>
    </lineage>
</organism>
<dbReference type="Proteomes" id="UP000050424">
    <property type="component" value="Unassembled WGS sequence"/>
</dbReference>
<evidence type="ECO:0000256" key="3">
    <source>
        <dbReference type="ARBA" id="ARBA00023125"/>
    </source>
</evidence>
<dbReference type="GO" id="GO:0000981">
    <property type="term" value="F:DNA-binding transcription factor activity, RNA polymerase II-specific"/>
    <property type="evidence" value="ECO:0007669"/>
    <property type="project" value="InterPro"/>
</dbReference>
<dbReference type="PANTHER" id="PTHR31845">
    <property type="entry name" value="FINGER DOMAIN PROTEIN, PUTATIVE-RELATED"/>
    <property type="match status" value="1"/>
</dbReference>
<sequence>MSPPSLNPAVSQSAPYGHACVGCSKAKCRCISRGSGNSCQRCHRLSKECHPSAVACRRLARRPASKTVRLEEKLDDLVTLLKTQAAAKSVEPCHNVANAQSHQHHAGSSSGLPTRVIGDPLKSRSNEAAIPAILDMGAEPGTSLEVPLSQADEYLRTFQAHHLKALPFIHIPPELTAARLQRERPFLWLNIRAFCCKSALEREMLLKTARETLAQSLIVDGERSIDLLLGLIAYLAWTMDHGKGKKMMYAYSNLAASLVFDLQLDRPNQETPCKEKHSYKSFSYPIKQQVPTFRTNEERRATLACFALNSTISSFLKSQPMRWTSHMEDCLHHLYNKPETPGDELLVSIVQIQKVMDNVTALTCERLFESEAHGPPKVPSLSHVKALHSTLQAVEKGFAPGMLENKVVRSYLSDTYMMINDLPLYCTNAPCNNTFGLNELGRTGCFHACIHAIKQGLENWFSLTPEELFGASLGLLLHFGRWTHVLYRLAMREDPAWDRTTVRTTIDLIQTLERGAERMDSVPKAVCLRGDGSNFFTNSAMTLRGAIPIWKRALEGVDATSNGDFMAQNVQGLAAPDVAPNEFVAMDVSNDAWMSEVFSLWEIY</sequence>